<evidence type="ECO:0000313" key="9">
    <source>
        <dbReference type="Proteomes" id="UP001470230"/>
    </source>
</evidence>
<comment type="caution">
    <text evidence="8">The sequence shown here is derived from an EMBL/GenBank/DDBJ whole genome shotgun (WGS) entry which is preliminary data.</text>
</comment>
<dbReference type="PANTHER" id="PTHR13305">
    <property type="entry name" value="RIBOSOME BIOGENESIS PROTEIN NOP10"/>
    <property type="match status" value="1"/>
</dbReference>
<comment type="similarity">
    <text evidence="2">Belongs to the NOP10 family.</text>
</comment>
<dbReference type="Proteomes" id="UP001470230">
    <property type="component" value="Unassembled WGS sequence"/>
</dbReference>
<keyword evidence="6" id="KW-0687">Ribonucleoprotein</keyword>
<dbReference type="InterPro" id="IPR023532">
    <property type="entry name" value="Nop10_arc-typ"/>
</dbReference>
<organism evidence="8 9">
    <name type="scientific">Tritrichomonas musculus</name>
    <dbReference type="NCBI Taxonomy" id="1915356"/>
    <lineage>
        <taxon>Eukaryota</taxon>
        <taxon>Metamonada</taxon>
        <taxon>Parabasalia</taxon>
        <taxon>Tritrichomonadida</taxon>
        <taxon>Tritrichomonadidae</taxon>
        <taxon>Tritrichomonas</taxon>
    </lineage>
</organism>
<dbReference type="Gene3D" id="2.20.28.40">
    <property type="entry name" value="H/ACA ribonucleoprotein complex, subunit Nop10"/>
    <property type="match status" value="1"/>
</dbReference>
<evidence type="ECO:0000256" key="7">
    <source>
        <dbReference type="ARBA" id="ARBA00030185"/>
    </source>
</evidence>
<evidence type="ECO:0000256" key="5">
    <source>
        <dbReference type="ARBA" id="ARBA00022552"/>
    </source>
</evidence>
<dbReference type="Pfam" id="PF04135">
    <property type="entry name" value="Nop10p"/>
    <property type="match status" value="1"/>
</dbReference>
<dbReference type="HAMAP" id="MF_00803">
    <property type="entry name" value="Nop10"/>
    <property type="match status" value="1"/>
</dbReference>
<dbReference type="PANTHER" id="PTHR13305:SF0">
    <property type="entry name" value="H_ACA RIBONUCLEOPROTEIN COMPLEX SUBUNIT 3"/>
    <property type="match status" value="1"/>
</dbReference>
<gene>
    <name evidence="8" type="ORF">M9Y10_022567</name>
</gene>
<evidence type="ECO:0000256" key="4">
    <source>
        <dbReference type="ARBA" id="ARBA00022517"/>
    </source>
</evidence>
<keyword evidence="5" id="KW-0698">rRNA processing</keyword>
<keyword evidence="4" id="KW-0690">Ribosome biogenesis</keyword>
<dbReference type="EMBL" id="JAPFFF010000003">
    <property type="protein sequence ID" value="KAK8894134.1"/>
    <property type="molecule type" value="Genomic_DNA"/>
</dbReference>
<evidence type="ECO:0000256" key="2">
    <source>
        <dbReference type="ARBA" id="ARBA00009462"/>
    </source>
</evidence>
<comment type="function">
    <text evidence="1">Involved in ribosome biogenesis; more specifically in 18S rRNA pseudouridylation and in cleavage of pre-rRNA.</text>
</comment>
<name>A0ABR2KSL5_9EUKA</name>
<evidence type="ECO:0000313" key="8">
    <source>
        <dbReference type="EMBL" id="KAK8894134.1"/>
    </source>
</evidence>
<proteinExistence type="inferred from homology"/>
<dbReference type="InterPro" id="IPR036756">
    <property type="entry name" value="H/ACA_rnp_Nop10_sf"/>
</dbReference>
<keyword evidence="9" id="KW-1185">Reference proteome</keyword>
<accession>A0ABR2KSL5</accession>
<reference evidence="8 9" key="1">
    <citation type="submission" date="2024-04" db="EMBL/GenBank/DDBJ databases">
        <title>Tritrichomonas musculus Genome.</title>
        <authorList>
            <person name="Alves-Ferreira E."/>
            <person name="Grigg M."/>
            <person name="Lorenzi H."/>
            <person name="Galac M."/>
        </authorList>
    </citation>
    <scope>NUCLEOTIDE SEQUENCE [LARGE SCALE GENOMIC DNA]</scope>
    <source>
        <strain evidence="8 9">EAF2021</strain>
    </source>
</reference>
<evidence type="ECO:0000256" key="6">
    <source>
        <dbReference type="ARBA" id="ARBA00023274"/>
    </source>
</evidence>
<evidence type="ECO:0000256" key="3">
    <source>
        <dbReference type="ARBA" id="ARBA00018821"/>
    </source>
</evidence>
<evidence type="ECO:0000256" key="1">
    <source>
        <dbReference type="ARBA" id="ARBA00002325"/>
    </source>
</evidence>
<dbReference type="InterPro" id="IPR007264">
    <property type="entry name" value="H/ACA_rnp_Nop10"/>
</dbReference>
<sequence>MHLQYCDHCKQYTLKQSCPNCGKATRSAHPARFSPQDKESAHRYHVKEKFGLLITQKPDLEF</sequence>
<protein>
    <recommendedName>
        <fullName evidence="3">Ribosome biogenesis protein Nop10</fullName>
    </recommendedName>
    <alternativeName>
        <fullName evidence="7">Nucleolar protein 10</fullName>
    </alternativeName>
</protein>
<dbReference type="SUPFAM" id="SSF144210">
    <property type="entry name" value="Nop10-like SnoRNP"/>
    <property type="match status" value="1"/>
</dbReference>